<feature type="compositionally biased region" description="Polar residues" evidence="1">
    <location>
        <begin position="45"/>
        <end position="55"/>
    </location>
</feature>
<gene>
    <name evidence="2" type="ORF">I314_02604</name>
</gene>
<organism evidence="2 3">
    <name type="scientific">Cryptococcus bacillisporus CA1873</name>
    <dbReference type="NCBI Taxonomy" id="1296111"/>
    <lineage>
        <taxon>Eukaryota</taxon>
        <taxon>Fungi</taxon>
        <taxon>Dikarya</taxon>
        <taxon>Basidiomycota</taxon>
        <taxon>Agaricomycotina</taxon>
        <taxon>Tremellomycetes</taxon>
        <taxon>Tremellales</taxon>
        <taxon>Cryptococcaceae</taxon>
        <taxon>Cryptococcus</taxon>
        <taxon>Cryptococcus gattii species complex</taxon>
    </lineage>
</organism>
<name>A0ABR5BDZ6_CRYGA</name>
<dbReference type="PANTHER" id="PTHR33324:SF2">
    <property type="entry name" value="MYB_SANT-LIKE DNA-BINDING DOMAIN-CONTAINING PROTEIN"/>
    <property type="match status" value="1"/>
</dbReference>
<protein>
    <submittedName>
        <fullName evidence="2">Uncharacterized protein</fullName>
    </submittedName>
</protein>
<feature type="compositionally biased region" description="Basic and acidic residues" evidence="1">
    <location>
        <begin position="97"/>
        <end position="107"/>
    </location>
</feature>
<keyword evidence="3" id="KW-1185">Reference proteome</keyword>
<evidence type="ECO:0000313" key="2">
    <source>
        <dbReference type="EMBL" id="KIR67384.1"/>
    </source>
</evidence>
<feature type="compositionally biased region" description="Acidic residues" evidence="1">
    <location>
        <begin position="237"/>
        <end position="251"/>
    </location>
</feature>
<dbReference type="EMBL" id="KN848893">
    <property type="protein sequence ID" value="KIR67384.1"/>
    <property type="molecule type" value="Genomic_DNA"/>
</dbReference>
<dbReference type="PANTHER" id="PTHR33324">
    <property type="entry name" value="EXPRESSED PROTEIN"/>
    <property type="match status" value="1"/>
</dbReference>
<feature type="region of interest" description="Disordered" evidence="1">
    <location>
        <begin position="228"/>
        <end position="272"/>
    </location>
</feature>
<feature type="compositionally biased region" description="Low complexity" evidence="1">
    <location>
        <begin position="64"/>
        <end position="78"/>
    </location>
</feature>
<evidence type="ECO:0000313" key="3">
    <source>
        <dbReference type="Proteomes" id="UP000053800"/>
    </source>
</evidence>
<sequence>MPPEISSIPVAIDLGSEESQSQHPAPPMMHTAAESAPVFKFPSVPRSTNEPSASRSFGRDRTADSPTTASYSSASATSLCIIPQKRRKVPESVPRLLRQEDRLHPDLSQRAAKRRKKRESDGKYSRAINWAQDREVGGPSSEEVLIGWLKIEGNYDRYRQPPSGLRKIDIGGQAAQYLSENGPRTRYTALETKRKISHLVIFSSEQEFRRIKRSYDLYDIFNPHQGVEHTDDVAFGGEDEGDSEDDDEGDDWDAREGIEREEDDSEEGELSEGAKIVAAISNSISLFLLAAVMQT</sequence>
<dbReference type="Proteomes" id="UP000053800">
    <property type="component" value="Unassembled WGS sequence"/>
</dbReference>
<accession>A0ABR5BDZ6</accession>
<feature type="compositionally biased region" description="Acidic residues" evidence="1">
    <location>
        <begin position="259"/>
        <end position="270"/>
    </location>
</feature>
<feature type="region of interest" description="Disordered" evidence="1">
    <location>
        <begin position="1"/>
        <end position="123"/>
    </location>
</feature>
<proteinExistence type="predicted"/>
<evidence type="ECO:0000256" key="1">
    <source>
        <dbReference type="SAM" id="MobiDB-lite"/>
    </source>
</evidence>
<reference evidence="2 3" key="1">
    <citation type="submission" date="2015-01" db="EMBL/GenBank/DDBJ databases">
        <title>The Genome Sequence of Cryptococcus gattii CA1873.</title>
        <authorList>
            <consortium name="The Broad Institute Genomics Platform"/>
            <person name="Cuomo C."/>
            <person name="Litvintseva A."/>
            <person name="Chen Y."/>
            <person name="Heitman J."/>
            <person name="Sun S."/>
            <person name="Springer D."/>
            <person name="Dromer F."/>
            <person name="Young S."/>
            <person name="Zeng Q."/>
            <person name="Gargeya S."/>
            <person name="Abouelleil A."/>
            <person name="Alvarado L."/>
            <person name="Chapman S.B."/>
            <person name="Gainer-Dewar J."/>
            <person name="Goldberg J."/>
            <person name="Griggs A."/>
            <person name="Gujja S."/>
            <person name="Hansen M."/>
            <person name="Howarth C."/>
            <person name="Imamovic A."/>
            <person name="Larimer J."/>
            <person name="Murphy C."/>
            <person name="Naylor J."/>
            <person name="Pearson M."/>
            <person name="Priest M."/>
            <person name="Roberts A."/>
            <person name="Saif S."/>
            <person name="Shea T."/>
            <person name="Sykes S."/>
            <person name="Wortman J."/>
            <person name="Nusbaum C."/>
            <person name="Birren B."/>
        </authorList>
    </citation>
    <scope>NUCLEOTIDE SEQUENCE [LARGE SCALE GENOMIC DNA]</scope>
    <source>
        <strain evidence="2 3">CA1873</strain>
    </source>
</reference>